<evidence type="ECO:0000259" key="2">
    <source>
        <dbReference type="PROSITE" id="PS50902"/>
    </source>
</evidence>
<dbReference type="SUPFAM" id="SSF52218">
    <property type="entry name" value="Flavoproteins"/>
    <property type="match status" value="1"/>
</dbReference>
<reference evidence="3 5" key="1">
    <citation type="journal article" date="2015" name="Plant Cell">
        <title>Oil accumulation by the oleaginous diatom Fistulifera solaris as revealed by the genome and transcriptome.</title>
        <authorList>
            <person name="Tanaka T."/>
            <person name="Maeda Y."/>
            <person name="Veluchamy A."/>
            <person name="Tanaka M."/>
            <person name="Abida H."/>
            <person name="Marechal E."/>
            <person name="Bowler C."/>
            <person name="Muto M."/>
            <person name="Sunaga Y."/>
            <person name="Tanaka M."/>
            <person name="Yoshino T."/>
            <person name="Taniguchi T."/>
            <person name="Fukuda Y."/>
            <person name="Nemoto M."/>
            <person name="Matsumoto M."/>
            <person name="Wong P.S."/>
            <person name="Aburatani S."/>
            <person name="Fujibuchi W."/>
        </authorList>
    </citation>
    <scope>NUCLEOTIDE SEQUENCE [LARGE SCALE GENOMIC DNA]</scope>
    <source>
        <strain evidence="3 5">JPCC DA0580</strain>
    </source>
</reference>
<evidence type="ECO:0000313" key="5">
    <source>
        <dbReference type="Proteomes" id="UP000198406"/>
    </source>
</evidence>
<dbReference type="Pfam" id="PF03358">
    <property type="entry name" value="FMN_red"/>
    <property type="match status" value="1"/>
</dbReference>
<dbReference type="PROSITE" id="PS50902">
    <property type="entry name" value="FLAVODOXIN_LIKE"/>
    <property type="match status" value="1"/>
</dbReference>
<dbReference type="PANTHER" id="PTHR30546">
    <property type="entry name" value="FLAVODOXIN-RELATED PROTEIN WRBA-RELATED"/>
    <property type="match status" value="1"/>
</dbReference>
<feature type="domain" description="Flavodoxin-like" evidence="2">
    <location>
        <begin position="5"/>
        <end position="191"/>
    </location>
</feature>
<dbReference type="GO" id="GO:0010181">
    <property type="term" value="F:FMN binding"/>
    <property type="evidence" value="ECO:0007669"/>
    <property type="project" value="InterPro"/>
</dbReference>
<dbReference type="PANTHER" id="PTHR30546:SF23">
    <property type="entry name" value="FLAVOPROTEIN-LIKE PROTEIN YCP4-RELATED"/>
    <property type="match status" value="1"/>
</dbReference>
<dbReference type="InterPro" id="IPR010089">
    <property type="entry name" value="Flavoprotein_WrbA-like"/>
</dbReference>
<dbReference type="EMBL" id="BDSP01000102">
    <property type="protein sequence ID" value="GAX16124.1"/>
    <property type="molecule type" value="Genomic_DNA"/>
</dbReference>
<dbReference type="GO" id="GO:0003955">
    <property type="term" value="F:NAD(P)H dehydrogenase (quinone) activity"/>
    <property type="evidence" value="ECO:0007669"/>
    <property type="project" value="InterPro"/>
</dbReference>
<protein>
    <recommendedName>
        <fullName evidence="2">Flavodoxin-like domain-containing protein</fullName>
    </recommendedName>
</protein>
<dbReference type="NCBIfam" id="NF002999">
    <property type="entry name" value="PRK03767.1"/>
    <property type="match status" value="1"/>
</dbReference>
<evidence type="ECO:0000313" key="4">
    <source>
        <dbReference type="EMBL" id="GAX16124.1"/>
    </source>
</evidence>
<dbReference type="AlphaFoldDB" id="A0A1Z5J885"/>
<dbReference type="NCBIfam" id="TIGR01755">
    <property type="entry name" value="flav_wrbA"/>
    <property type="match status" value="1"/>
</dbReference>
<dbReference type="Gene3D" id="3.40.50.360">
    <property type="match status" value="1"/>
</dbReference>
<accession>A0A1Z5J885</accession>
<name>A0A1Z5J885_FISSO</name>
<keyword evidence="5" id="KW-1185">Reference proteome</keyword>
<dbReference type="InterPro" id="IPR005025">
    <property type="entry name" value="FMN_Rdtase-like_dom"/>
</dbReference>
<dbReference type="Proteomes" id="UP000198406">
    <property type="component" value="Unassembled WGS sequence"/>
</dbReference>
<reference evidence="3" key="2">
    <citation type="submission" date="2017-06" db="EMBL/GenBank/DDBJ databases">
        <authorList>
            <person name="Kim H.J."/>
            <person name="Triplett B.A."/>
        </authorList>
    </citation>
    <scope>NUCLEOTIDE SEQUENCE</scope>
    <source>
        <strain evidence="3">JPCC DA0580</strain>
    </source>
</reference>
<dbReference type="OrthoDB" id="504689at2759"/>
<organism evidence="3 5">
    <name type="scientific">Fistulifera solaris</name>
    <name type="common">Oleaginous diatom</name>
    <dbReference type="NCBI Taxonomy" id="1519565"/>
    <lineage>
        <taxon>Eukaryota</taxon>
        <taxon>Sar</taxon>
        <taxon>Stramenopiles</taxon>
        <taxon>Ochrophyta</taxon>
        <taxon>Bacillariophyta</taxon>
        <taxon>Bacillariophyceae</taxon>
        <taxon>Bacillariophycidae</taxon>
        <taxon>Naviculales</taxon>
        <taxon>Naviculaceae</taxon>
        <taxon>Fistulifera</taxon>
    </lineage>
</organism>
<dbReference type="InterPro" id="IPR008254">
    <property type="entry name" value="Flavodoxin/NO_synth"/>
</dbReference>
<dbReference type="FunFam" id="3.40.50.360:FF:000001">
    <property type="entry name" value="NAD(P)H dehydrogenase (Quinone) FQR1-like"/>
    <property type="match status" value="1"/>
</dbReference>
<comment type="similarity">
    <text evidence="1">Belongs to the WrbA family.</text>
</comment>
<evidence type="ECO:0000313" key="3">
    <source>
        <dbReference type="EMBL" id="GAX10200.1"/>
    </source>
</evidence>
<dbReference type="EMBL" id="BDSP01000016">
    <property type="protein sequence ID" value="GAX10200.1"/>
    <property type="molecule type" value="Genomic_DNA"/>
</dbReference>
<dbReference type="InterPro" id="IPR029039">
    <property type="entry name" value="Flavoprotein-like_sf"/>
</dbReference>
<comment type="caution">
    <text evidence="3">The sequence shown here is derived from an EMBL/GenBank/DDBJ whole genome shotgun (WGS) entry which is preliminary data.</text>
</comment>
<gene>
    <name evidence="4" type="ORF">FisN_3Hh395</name>
    <name evidence="3" type="ORF">FisN_3Lh395</name>
</gene>
<proteinExistence type="inferred from homology"/>
<evidence type="ECO:0000256" key="1">
    <source>
        <dbReference type="ARBA" id="ARBA00006961"/>
    </source>
</evidence>
<sequence length="200" mass="21037">MPAKIAIVYYSLYGHVATMAKSVAKGVEAAGATCDIYQVAETLSDEILGKMGAPPKQDHPIITPDKMAEYDGVLFGLSGRFGAMPAQIKTFMDSCGGLWQKGAMTGKAAGTFTSVATLGGGQESVNMSCFSFFSHQGMCFVPLGYTDPQVFNLEEIHGASPYGSGTFANGDGSRMPSELELSICENHGKHFATITAKLAA</sequence>
<dbReference type="GO" id="GO:0016020">
    <property type="term" value="C:membrane"/>
    <property type="evidence" value="ECO:0007669"/>
    <property type="project" value="TreeGrafter"/>
</dbReference>